<feature type="domain" description="C2H2-type" evidence="12">
    <location>
        <begin position="407"/>
        <end position="434"/>
    </location>
</feature>
<dbReference type="Pfam" id="PF13912">
    <property type="entry name" value="zf-C2H2_6"/>
    <property type="match status" value="1"/>
</dbReference>
<feature type="compositionally biased region" description="Basic and acidic residues" evidence="11">
    <location>
        <begin position="1540"/>
        <end position="1549"/>
    </location>
</feature>
<feature type="region of interest" description="Disordered" evidence="11">
    <location>
        <begin position="1045"/>
        <end position="1111"/>
    </location>
</feature>
<keyword evidence="5" id="KW-0862">Zinc</keyword>
<feature type="compositionally biased region" description="Polar residues" evidence="11">
    <location>
        <begin position="867"/>
        <end position="897"/>
    </location>
</feature>
<feature type="compositionally biased region" description="Low complexity" evidence="11">
    <location>
        <begin position="572"/>
        <end position="581"/>
    </location>
</feature>
<dbReference type="InterPro" id="IPR036236">
    <property type="entry name" value="Znf_C2H2_sf"/>
</dbReference>
<feature type="compositionally biased region" description="Polar residues" evidence="11">
    <location>
        <begin position="592"/>
        <end position="602"/>
    </location>
</feature>
<dbReference type="FunFam" id="3.30.160.60:FF:000025">
    <property type="entry name" value="Spalt-like transcription factor 1"/>
    <property type="match status" value="1"/>
</dbReference>
<comment type="subcellular location">
    <subcellularLocation>
        <location evidence="1">Nucleus</location>
    </subcellularLocation>
</comment>
<evidence type="ECO:0000313" key="13">
    <source>
        <dbReference type="EMBL" id="JAI35058.1"/>
    </source>
</evidence>
<dbReference type="PROSITE" id="PS00028">
    <property type="entry name" value="ZINC_FINGER_C2H2_1"/>
    <property type="match status" value="8"/>
</dbReference>
<feature type="domain" description="C2H2-type" evidence="12">
    <location>
        <begin position="752"/>
        <end position="779"/>
    </location>
</feature>
<accession>A0A0K8V8F0</accession>
<name>A0A0K8V8F0_BACLA</name>
<evidence type="ECO:0000256" key="8">
    <source>
        <dbReference type="ARBA" id="ARBA00023242"/>
    </source>
</evidence>
<dbReference type="GO" id="GO:0000981">
    <property type="term" value="F:DNA-binding transcription factor activity, RNA polymerase II-specific"/>
    <property type="evidence" value="ECO:0007669"/>
    <property type="project" value="TreeGrafter"/>
</dbReference>
<dbReference type="InterPro" id="IPR013087">
    <property type="entry name" value="Znf_C2H2_type"/>
</dbReference>
<feature type="compositionally biased region" description="Low complexity" evidence="11">
    <location>
        <begin position="654"/>
        <end position="670"/>
    </location>
</feature>
<feature type="compositionally biased region" description="Gly residues" evidence="11">
    <location>
        <begin position="42"/>
        <end position="51"/>
    </location>
</feature>
<feature type="compositionally biased region" description="Low complexity" evidence="11">
    <location>
        <begin position="1054"/>
        <end position="1097"/>
    </location>
</feature>
<feature type="region of interest" description="Disordered" evidence="11">
    <location>
        <begin position="106"/>
        <end position="134"/>
    </location>
</feature>
<evidence type="ECO:0000256" key="4">
    <source>
        <dbReference type="ARBA" id="ARBA00022771"/>
    </source>
</evidence>
<feature type="domain" description="C2H2-type" evidence="12">
    <location>
        <begin position="435"/>
        <end position="462"/>
    </location>
</feature>
<dbReference type="GO" id="GO:0000978">
    <property type="term" value="F:RNA polymerase II cis-regulatory region sequence-specific DNA binding"/>
    <property type="evidence" value="ECO:0007669"/>
    <property type="project" value="TreeGrafter"/>
</dbReference>
<feature type="compositionally biased region" description="Polar residues" evidence="11">
    <location>
        <begin position="1236"/>
        <end position="1252"/>
    </location>
</feature>
<sequence>MCSIFHNRINYRGLRSNSSGSNSSGSISNLSKELDADRNNNGGSGGAGGAVVGSDERTEQNGDDATSGDERKVDNRLPLKSANSTPDSAVVDENVDPHCNMRAASVELAEQRSSVEERDEGEDESEELAGDSNEALDLSVLPSNRLPGSGHVALEALQHTKVAVAQFAASALSGAQNYGEAMNELAMVQSTILNVQRQHLMQLQLIQHLQSQLKRAGDLTMDAEQLEEQPLADESEPKRKYLQTPPAEAEEKLAEAVATSVALNAASAQNDLKANEPFSVSRTPSALNEENTKTEERTNKKAKEPALKHARTEEASNTGSTSLGAVAHSTSNYQPLMCDISSSLASSIITNHDPSPAPNEMNCLEMLQRRTEEVLDSASQSLHASHLQDEYEYAQKDAQGRGEIFKHRCKYCGKIFGSFSALQIHLRSHTGERPFHCNVCGSKFTTKGNLKVHYQRHTQIFPPMLLAPGPGGAVVEQFPTYGAPAGGPLMSAVTPVRLSAPADDSKQLSCEDPPQIARKEKHEEHAKIAISNRVSKPEAPNSPIDTPQDLSKPHHSPVLHEHPSPLEPPKSPKTSPLLKPSTETKLEKPERTSSQNPPQTNQHASKRSSSARKRNSHANASHGGVSETRKPHAHDKCERERERVLEGGEFLHKSASALRRSSLSRNSSNSGLEPPHISSEYSLAQMERIIDKSWEDLIEIDTTSETSKLQQLVDNIENKLTDPNQCIFCHKVMSCRSSLQMHIRTHTGERPFRCKICGRAFATKGNLKAHMSIHKIKPPMRSQFKCPVCHQKFSNGVILQQHIRIHTIDDGSGALVGLPGVNINGGMLGAFSLPMGALPPGTPNTAEAVAEHNARMKAHMDAAIEDQNSNKSMGTSDNFDFSTTSDYSGQRSESSQGDFDDFMTMDSTDDSRENTSSLTPFDRRLADDYADERMHESGERGDAAELPNPMAAMAAAAAMDLSARGFPANGVTQKALEHHLPMLGMSPNFLLMAAAREEMQMLGAHAKFPLLPFGPLGFMGLHPQTHLCNVCFKIFPNSAALERHTHSEHTKDVANSTTTTTTTTTPTALTNSSATTTTTTHSDTKSNNTATTSATAAVHDSSRSANCDGASPPAYNAKLSVSSNLFPKQNNSEEDEESVTKNSIATINNQNSNTAAKNGNCLTKTTQAASPNELETSEASTLHERIKQEPDTETECESQQLKTNISRSSPTPRTTPSPLPPAPTLPMITGCIPAASPTNSTLEQQSGSASTHSPFELAVHPHLALPHNNAEQSLMQMQLLSSLPHDTMQTMQLHYGNAHYHHHYHHHHHQQQQQPHQQHPPSHPHQQPQQQLSHKSLLPADAHRFPASPLDFQQALMSVGPPSLSADAAAAANQKHFCHVCRRNFSSSSALQIHMRTHTGDKPFQCNVCQKAFTTKGNLKVHMGTHMWTNPTSRRGRRMSLELPLHRPGSIPSETDFMQRRPELFFPYLPPFFNGLPPKPGDLSPGAFPNLTPPHFPNGANAGKYPPGLLGLPPFLAPPYNFPGMTTQSHGDNSKSPTPTRDDNRHLESPSRGSALDTTAPWHMLGKIKTENNQNDELSTTPTSSCNQIDEMHNEVQHIVD</sequence>
<dbReference type="PANTHER" id="PTHR23233">
    <property type="entry name" value="SAL-LIKE PROTEIN"/>
    <property type="match status" value="1"/>
</dbReference>
<evidence type="ECO:0000256" key="6">
    <source>
        <dbReference type="ARBA" id="ARBA00023015"/>
    </source>
</evidence>
<feature type="region of interest" description="Disordered" evidence="11">
    <location>
        <begin position="1166"/>
        <end position="1252"/>
    </location>
</feature>
<keyword evidence="7" id="KW-0804">Transcription</keyword>
<feature type="compositionally biased region" description="Basic and acidic residues" evidence="11">
    <location>
        <begin position="582"/>
        <end position="591"/>
    </location>
</feature>
<dbReference type="SMART" id="SM00355">
    <property type="entry name" value="ZnF_C2H2"/>
    <property type="match status" value="8"/>
</dbReference>
<evidence type="ECO:0000259" key="12">
    <source>
        <dbReference type="PROSITE" id="PS50157"/>
    </source>
</evidence>
<feature type="region of interest" description="Disordered" evidence="11">
    <location>
        <begin position="867"/>
        <end position="925"/>
    </location>
</feature>
<protein>
    <submittedName>
        <fullName evidence="13">Homeotic protein spalt-major</fullName>
    </submittedName>
</protein>
<evidence type="ECO:0000256" key="3">
    <source>
        <dbReference type="ARBA" id="ARBA00022737"/>
    </source>
</evidence>
<feature type="region of interest" description="Disordered" evidence="11">
    <location>
        <begin position="228"/>
        <end position="254"/>
    </location>
</feature>
<dbReference type="Pfam" id="PF00096">
    <property type="entry name" value="zf-C2H2"/>
    <property type="match status" value="4"/>
</dbReference>
<feature type="compositionally biased region" description="Pro residues" evidence="11">
    <location>
        <begin position="1213"/>
        <end position="1224"/>
    </location>
</feature>
<organism evidence="13">
    <name type="scientific">Bactrocera latifrons</name>
    <name type="common">Malaysian fruit fly</name>
    <name type="synonym">Chaetodacus latifrons</name>
    <dbReference type="NCBI Taxonomy" id="174628"/>
    <lineage>
        <taxon>Eukaryota</taxon>
        <taxon>Metazoa</taxon>
        <taxon>Ecdysozoa</taxon>
        <taxon>Arthropoda</taxon>
        <taxon>Hexapoda</taxon>
        <taxon>Insecta</taxon>
        <taxon>Pterygota</taxon>
        <taxon>Neoptera</taxon>
        <taxon>Endopterygota</taxon>
        <taxon>Diptera</taxon>
        <taxon>Brachycera</taxon>
        <taxon>Muscomorpha</taxon>
        <taxon>Tephritoidea</taxon>
        <taxon>Tephritidae</taxon>
        <taxon>Bactrocera</taxon>
        <taxon>Bactrocera</taxon>
    </lineage>
</organism>
<keyword evidence="6" id="KW-0805">Transcription regulation</keyword>
<comment type="similarity">
    <text evidence="9">Belongs to the sal C2H2-type zinc-finger protein family.</text>
</comment>
<feature type="compositionally biased region" description="Low complexity" evidence="11">
    <location>
        <begin position="1311"/>
        <end position="1331"/>
    </location>
</feature>
<feature type="compositionally biased region" description="Basic and acidic residues" evidence="11">
    <location>
        <begin position="627"/>
        <end position="652"/>
    </location>
</feature>
<dbReference type="FunFam" id="3.30.160.60:FF:002027">
    <property type="entry name" value="Blast:Sal-like protein 3"/>
    <property type="match status" value="1"/>
</dbReference>
<dbReference type="OrthoDB" id="8749569at2759"/>
<feature type="region of interest" description="Disordered" evidence="11">
    <location>
        <begin position="13"/>
        <end position="93"/>
    </location>
</feature>
<dbReference type="Gene3D" id="3.30.160.60">
    <property type="entry name" value="Classic Zinc Finger"/>
    <property type="match status" value="6"/>
</dbReference>
<reference evidence="13" key="1">
    <citation type="submission" date="2015-06" db="EMBL/GenBank/DDBJ databases">
        <authorList>
            <person name="Hoefler B.C."/>
            <person name="Straight P.D."/>
        </authorList>
    </citation>
    <scope>NUCLEOTIDE SEQUENCE</scope>
</reference>
<feature type="compositionally biased region" description="Acidic residues" evidence="11">
    <location>
        <begin position="117"/>
        <end position="129"/>
    </location>
</feature>
<feature type="compositionally biased region" description="Polar residues" evidence="11">
    <location>
        <begin position="1166"/>
        <end position="1180"/>
    </location>
</feature>
<gene>
    <name evidence="13" type="primary">salm_0</name>
    <name evidence="13" type="ORF">c0_g1_i1</name>
</gene>
<feature type="region of interest" description="Disordered" evidence="11">
    <location>
        <begin position="530"/>
        <end position="679"/>
    </location>
</feature>
<feature type="compositionally biased region" description="Basic and acidic residues" evidence="11">
    <location>
        <begin position="68"/>
        <end position="77"/>
    </location>
</feature>
<feature type="domain" description="C2H2-type" evidence="12">
    <location>
        <begin position="784"/>
        <end position="811"/>
    </location>
</feature>
<feature type="region of interest" description="Disordered" evidence="11">
    <location>
        <begin position="274"/>
        <end position="324"/>
    </location>
</feature>
<evidence type="ECO:0000256" key="11">
    <source>
        <dbReference type="SAM" id="MobiDB-lite"/>
    </source>
</evidence>
<feature type="compositionally biased region" description="Basic residues" evidence="11">
    <location>
        <begin position="1301"/>
        <end position="1310"/>
    </location>
</feature>
<feature type="compositionally biased region" description="Polar residues" evidence="11">
    <location>
        <begin position="1524"/>
        <end position="1539"/>
    </location>
</feature>
<proteinExistence type="inferred from homology"/>
<dbReference type="InterPro" id="IPR051565">
    <property type="entry name" value="Sal_C2H2-zinc-finger"/>
</dbReference>
<feature type="compositionally biased region" description="Polar residues" evidence="11">
    <location>
        <begin position="274"/>
        <end position="286"/>
    </location>
</feature>
<evidence type="ECO:0000256" key="2">
    <source>
        <dbReference type="ARBA" id="ARBA00022723"/>
    </source>
</evidence>
<dbReference type="FunFam" id="3.30.160.60:FF:000130">
    <property type="entry name" value="Spalt-like transcription factor 4"/>
    <property type="match status" value="2"/>
</dbReference>
<dbReference type="EMBL" id="GDHF01017256">
    <property type="protein sequence ID" value="JAI35058.1"/>
    <property type="molecule type" value="Transcribed_RNA"/>
</dbReference>
<keyword evidence="8" id="KW-0539">Nucleus</keyword>
<feature type="region of interest" description="Disordered" evidence="11">
    <location>
        <begin position="1301"/>
        <end position="1334"/>
    </location>
</feature>
<evidence type="ECO:0000256" key="10">
    <source>
        <dbReference type="PROSITE-ProRule" id="PRU00042"/>
    </source>
</evidence>
<dbReference type="PROSITE" id="PS50157">
    <property type="entry name" value="ZINC_FINGER_C2H2_2"/>
    <property type="match status" value="8"/>
</dbReference>
<keyword evidence="4 10" id="KW-0863">Zinc-finger</keyword>
<evidence type="ECO:0000256" key="5">
    <source>
        <dbReference type="ARBA" id="ARBA00022833"/>
    </source>
</evidence>
<keyword evidence="3" id="KW-0677">Repeat</keyword>
<feature type="domain" description="C2H2-type" evidence="12">
    <location>
        <begin position="1376"/>
        <end position="1403"/>
    </location>
</feature>
<feature type="compositionally biased region" description="Basic and acidic residues" evidence="11">
    <location>
        <begin position="290"/>
        <end position="314"/>
    </location>
</feature>
<evidence type="ECO:0000256" key="7">
    <source>
        <dbReference type="ARBA" id="ARBA00023163"/>
    </source>
</evidence>
<feature type="compositionally biased region" description="Basic residues" evidence="11">
    <location>
        <begin position="604"/>
        <end position="616"/>
    </location>
</feature>
<feature type="region of interest" description="Disordered" evidence="11">
    <location>
        <begin position="1520"/>
        <end position="1561"/>
    </location>
</feature>
<feature type="domain" description="C2H2-type" evidence="12">
    <location>
        <begin position="1404"/>
        <end position="1431"/>
    </location>
</feature>
<feature type="domain" description="C2H2-type" evidence="12">
    <location>
        <begin position="724"/>
        <end position="751"/>
    </location>
</feature>
<evidence type="ECO:0000256" key="1">
    <source>
        <dbReference type="ARBA" id="ARBA00004123"/>
    </source>
</evidence>
<feature type="compositionally biased region" description="Low complexity" evidence="11">
    <location>
        <begin position="13"/>
        <end position="31"/>
    </location>
</feature>
<dbReference type="GO" id="GO:0008270">
    <property type="term" value="F:zinc ion binding"/>
    <property type="evidence" value="ECO:0007669"/>
    <property type="project" value="UniProtKB-KW"/>
</dbReference>
<feature type="compositionally biased region" description="Basic and acidic residues" evidence="11">
    <location>
        <begin position="1181"/>
        <end position="1190"/>
    </location>
</feature>
<dbReference type="PANTHER" id="PTHR23233:SF84">
    <property type="entry name" value="FI23031P1"/>
    <property type="match status" value="1"/>
</dbReference>
<feature type="compositionally biased region" description="Polar residues" evidence="11">
    <location>
        <begin position="315"/>
        <end position="324"/>
    </location>
</feature>
<keyword evidence="2" id="KW-0479">Metal-binding</keyword>
<evidence type="ECO:0000256" key="9">
    <source>
        <dbReference type="ARBA" id="ARBA00038474"/>
    </source>
</evidence>
<feature type="domain" description="C2H2-type" evidence="12">
    <location>
        <begin position="1026"/>
        <end position="1054"/>
    </location>
</feature>
<dbReference type="GO" id="GO:0005634">
    <property type="term" value="C:nucleus"/>
    <property type="evidence" value="ECO:0007669"/>
    <property type="project" value="UniProtKB-SubCell"/>
</dbReference>
<dbReference type="SUPFAM" id="SSF57667">
    <property type="entry name" value="beta-beta-alpha zinc fingers"/>
    <property type="match status" value="4"/>
</dbReference>